<dbReference type="InterPro" id="IPR051013">
    <property type="entry name" value="MBL_superfamily_lactonases"/>
</dbReference>
<keyword evidence="3" id="KW-0378">Hydrolase</keyword>
<gene>
    <name evidence="6" type="ORF">SAMN07250955_102309</name>
</gene>
<evidence type="ECO:0000256" key="1">
    <source>
        <dbReference type="ARBA" id="ARBA00007749"/>
    </source>
</evidence>
<dbReference type="Proteomes" id="UP000197065">
    <property type="component" value="Unassembled WGS sequence"/>
</dbReference>
<dbReference type="SUPFAM" id="SSF56281">
    <property type="entry name" value="Metallo-hydrolase/oxidoreductase"/>
    <property type="match status" value="1"/>
</dbReference>
<protein>
    <submittedName>
        <fullName evidence="6">Glyoxylase, beta-lactamase superfamily II</fullName>
    </submittedName>
</protein>
<dbReference type="SMART" id="SM00849">
    <property type="entry name" value="Lactamase_B"/>
    <property type="match status" value="1"/>
</dbReference>
<sequence>MREQYRRIGDHEIMILEDGILFASPTLLSHVEGENGLAPHLQKLGEGNIPIVVNMFLIQGPGGVILIDSGLGGAQGPDFGKARLLLKEKGIGPDDVDHILLTHFHTDHAEGLLYEDRSYFPRALVHYPPVDLAYFTNPEERDKLPEARRAAFAVAARVVAAYAGRMAPIDAGIVSLGFKSMPLPGHTPGHTGYLLDGQDESLLIWGDVMHLDDRQAADTELGLAFDIDLARAAATRKLVVEQAARNDWVVAGSHIKGFNRFRRDGAGFVAEEA</sequence>
<dbReference type="OrthoDB" id="9773738at2"/>
<evidence type="ECO:0000256" key="2">
    <source>
        <dbReference type="ARBA" id="ARBA00022723"/>
    </source>
</evidence>
<proteinExistence type="inferred from homology"/>
<dbReference type="CDD" id="cd07720">
    <property type="entry name" value="OPHC2-like_MBL-fold"/>
    <property type="match status" value="1"/>
</dbReference>
<evidence type="ECO:0000313" key="7">
    <source>
        <dbReference type="Proteomes" id="UP000197065"/>
    </source>
</evidence>
<feature type="domain" description="Metallo-beta-lactamase" evidence="5">
    <location>
        <begin position="52"/>
        <end position="254"/>
    </location>
</feature>
<dbReference type="EMBL" id="FYEH01000002">
    <property type="protein sequence ID" value="SNB61640.1"/>
    <property type="molecule type" value="Genomic_DNA"/>
</dbReference>
<evidence type="ECO:0000313" key="6">
    <source>
        <dbReference type="EMBL" id="SNB61640.1"/>
    </source>
</evidence>
<dbReference type="PANTHER" id="PTHR42978">
    <property type="entry name" value="QUORUM-QUENCHING LACTONASE YTNP-RELATED-RELATED"/>
    <property type="match status" value="1"/>
</dbReference>
<dbReference type="RefSeq" id="WP_133063832.1">
    <property type="nucleotide sequence ID" value="NZ_FYEH01000002.1"/>
</dbReference>
<accession>A0A212QQ89</accession>
<name>A0A212QQ89_9PROT</name>
<comment type="similarity">
    <text evidence="1">Belongs to the metallo-beta-lactamase superfamily.</text>
</comment>
<dbReference type="GO" id="GO:0016787">
    <property type="term" value="F:hydrolase activity"/>
    <property type="evidence" value="ECO:0007669"/>
    <property type="project" value="UniProtKB-KW"/>
</dbReference>
<evidence type="ECO:0000256" key="4">
    <source>
        <dbReference type="ARBA" id="ARBA00022833"/>
    </source>
</evidence>
<organism evidence="6 7">
    <name type="scientific">Arboricoccus pini</name>
    <dbReference type="NCBI Taxonomy" id="1963835"/>
    <lineage>
        <taxon>Bacteria</taxon>
        <taxon>Pseudomonadati</taxon>
        <taxon>Pseudomonadota</taxon>
        <taxon>Alphaproteobacteria</taxon>
        <taxon>Geminicoccales</taxon>
        <taxon>Geminicoccaceae</taxon>
        <taxon>Arboricoccus</taxon>
    </lineage>
</organism>
<keyword evidence="4" id="KW-0862">Zinc</keyword>
<dbReference type="AlphaFoldDB" id="A0A212QQ89"/>
<dbReference type="InterPro" id="IPR036866">
    <property type="entry name" value="RibonucZ/Hydroxyglut_hydro"/>
</dbReference>
<dbReference type="Gene3D" id="3.60.15.10">
    <property type="entry name" value="Ribonuclease Z/Hydroxyacylglutathione hydrolase-like"/>
    <property type="match status" value="1"/>
</dbReference>
<evidence type="ECO:0000256" key="3">
    <source>
        <dbReference type="ARBA" id="ARBA00022801"/>
    </source>
</evidence>
<reference evidence="6 7" key="1">
    <citation type="submission" date="2017-06" db="EMBL/GenBank/DDBJ databases">
        <authorList>
            <person name="Kim H.J."/>
            <person name="Triplett B.A."/>
        </authorList>
    </citation>
    <scope>NUCLEOTIDE SEQUENCE [LARGE SCALE GENOMIC DNA]</scope>
    <source>
        <strain evidence="6 7">B29T1</strain>
    </source>
</reference>
<keyword evidence="2" id="KW-0479">Metal-binding</keyword>
<keyword evidence="7" id="KW-1185">Reference proteome</keyword>
<dbReference type="InterPro" id="IPR001279">
    <property type="entry name" value="Metallo-B-lactamas"/>
</dbReference>
<dbReference type="Pfam" id="PF00753">
    <property type="entry name" value="Lactamase_B"/>
    <property type="match status" value="1"/>
</dbReference>
<dbReference type="GO" id="GO:0046872">
    <property type="term" value="F:metal ion binding"/>
    <property type="evidence" value="ECO:0007669"/>
    <property type="project" value="UniProtKB-KW"/>
</dbReference>
<evidence type="ECO:0000259" key="5">
    <source>
        <dbReference type="SMART" id="SM00849"/>
    </source>
</evidence>